<dbReference type="RefSeq" id="WP_161096358.1">
    <property type="nucleotide sequence ID" value="NZ_WWCW01000019.1"/>
</dbReference>
<evidence type="ECO:0000256" key="2">
    <source>
        <dbReference type="SAM" id="SignalP"/>
    </source>
</evidence>
<dbReference type="SUPFAM" id="SSF101874">
    <property type="entry name" value="YceI-like"/>
    <property type="match status" value="1"/>
</dbReference>
<keyword evidence="2" id="KW-0732">Signal</keyword>
<dbReference type="EMBL" id="WWCW01000019">
    <property type="protein sequence ID" value="MYM87181.1"/>
    <property type="molecule type" value="Genomic_DNA"/>
</dbReference>
<reference evidence="4 5" key="1">
    <citation type="submission" date="2020-01" db="EMBL/GenBank/DDBJ databases">
        <title>Novel species isolated from a subtropical stream in China.</title>
        <authorList>
            <person name="Lu H."/>
        </authorList>
    </citation>
    <scope>NUCLEOTIDE SEQUENCE [LARGE SCALE GENOMIC DNA]</scope>
    <source>
        <strain evidence="4 5">FT82W</strain>
    </source>
</reference>
<dbReference type="InterPro" id="IPR036761">
    <property type="entry name" value="TTHA0802/YceI-like_sf"/>
</dbReference>
<feature type="signal peptide" evidence="2">
    <location>
        <begin position="1"/>
        <end position="27"/>
    </location>
</feature>
<proteinExistence type="predicted"/>
<dbReference type="Gene3D" id="2.40.128.110">
    <property type="entry name" value="Lipid/polyisoprenoid-binding, YceI-like"/>
    <property type="match status" value="1"/>
</dbReference>
<feature type="chain" id="PRO_5032528423" evidence="2">
    <location>
        <begin position="28"/>
        <end position="236"/>
    </location>
</feature>
<feature type="region of interest" description="Disordered" evidence="1">
    <location>
        <begin position="28"/>
        <end position="54"/>
    </location>
</feature>
<dbReference type="Pfam" id="PF04264">
    <property type="entry name" value="YceI"/>
    <property type="match status" value="1"/>
</dbReference>
<evidence type="ECO:0000259" key="3">
    <source>
        <dbReference type="SMART" id="SM00867"/>
    </source>
</evidence>
<feature type="compositionally biased region" description="Low complexity" evidence="1">
    <location>
        <begin position="28"/>
        <end position="40"/>
    </location>
</feature>
<organism evidence="4 5">
    <name type="scientific">Duganella vulcania</name>
    <dbReference type="NCBI Taxonomy" id="2692166"/>
    <lineage>
        <taxon>Bacteria</taxon>
        <taxon>Pseudomonadati</taxon>
        <taxon>Pseudomonadota</taxon>
        <taxon>Betaproteobacteria</taxon>
        <taxon>Burkholderiales</taxon>
        <taxon>Oxalobacteraceae</taxon>
        <taxon>Telluria group</taxon>
        <taxon>Duganella</taxon>
    </lineage>
</organism>
<sequence>MRKFHTYLKVGVLCACVAACTQLPGHAPEAPAAAPAHTPAPAKPAAPVAHPPRPATPAATVLNIDSGLSLIAVTVRRGGLLARLGHDHVVASRHISGTVAPAENRADFQFRLDQLTVDEAELRIAAGLDKQPSADAIEGTRNNMLTRVLDAEHYPLVQVHAERGAAGQPLQVAITLHGVTRSMAIPVEIRETKAVMTVTGSVNLKQSDFGITPFSVMAGALAVQDQMELRFTLVAK</sequence>
<evidence type="ECO:0000313" key="5">
    <source>
        <dbReference type="Proteomes" id="UP000470302"/>
    </source>
</evidence>
<feature type="compositionally biased region" description="Pro residues" evidence="1">
    <location>
        <begin position="41"/>
        <end position="54"/>
    </location>
</feature>
<name>A0A845G019_9BURK</name>
<dbReference type="Proteomes" id="UP000470302">
    <property type="component" value="Unassembled WGS sequence"/>
</dbReference>
<dbReference type="InterPro" id="IPR007372">
    <property type="entry name" value="Lipid/polyisoprenoid-bd_YceI"/>
</dbReference>
<gene>
    <name evidence="4" type="ORF">GTP91_08290</name>
</gene>
<dbReference type="AlphaFoldDB" id="A0A845G019"/>
<comment type="caution">
    <text evidence="4">The sequence shown here is derived from an EMBL/GenBank/DDBJ whole genome shotgun (WGS) entry which is preliminary data.</text>
</comment>
<dbReference type="SMART" id="SM00867">
    <property type="entry name" value="YceI"/>
    <property type="match status" value="1"/>
</dbReference>
<evidence type="ECO:0000256" key="1">
    <source>
        <dbReference type="SAM" id="MobiDB-lite"/>
    </source>
</evidence>
<accession>A0A845G019</accession>
<feature type="domain" description="Lipid/polyisoprenoid-binding YceI-like" evidence="3">
    <location>
        <begin position="87"/>
        <end position="236"/>
    </location>
</feature>
<protein>
    <submittedName>
        <fullName evidence="4">YceI family protein</fullName>
    </submittedName>
</protein>
<evidence type="ECO:0000313" key="4">
    <source>
        <dbReference type="EMBL" id="MYM87181.1"/>
    </source>
</evidence>